<sequence>MTRLKTQTKVNFFNPWITCVLDSNIDIQLVPDVYACAAYVVEYVNKAKRGMSNLHQDIQKTIEESPDTQMTYRKALRQMNLKMLNAVEISAQEAAWFLL</sequence>
<evidence type="ECO:0000313" key="2">
    <source>
        <dbReference type="Proteomes" id="UP000821865"/>
    </source>
</evidence>
<organism evidence="1 2">
    <name type="scientific">Dermacentor silvarum</name>
    <name type="common">Tick</name>
    <dbReference type="NCBI Taxonomy" id="543639"/>
    <lineage>
        <taxon>Eukaryota</taxon>
        <taxon>Metazoa</taxon>
        <taxon>Ecdysozoa</taxon>
        <taxon>Arthropoda</taxon>
        <taxon>Chelicerata</taxon>
        <taxon>Arachnida</taxon>
        <taxon>Acari</taxon>
        <taxon>Parasitiformes</taxon>
        <taxon>Ixodida</taxon>
        <taxon>Ixodoidea</taxon>
        <taxon>Ixodidae</taxon>
        <taxon>Rhipicephalinae</taxon>
        <taxon>Dermacentor</taxon>
    </lineage>
</organism>
<name>A0ACB8E0J4_DERSI</name>
<gene>
    <name evidence="1" type="ORF">HPB49_013745</name>
</gene>
<evidence type="ECO:0000313" key="1">
    <source>
        <dbReference type="EMBL" id="KAH7980197.1"/>
    </source>
</evidence>
<comment type="caution">
    <text evidence="1">The sequence shown here is derived from an EMBL/GenBank/DDBJ whole genome shotgun (WGS) entry which is preliminary data.</text>
</comment>
<dbReference type="EMBL" id="CM023470">
    <property type="protein sequence ID" value="KAH7980197.1"/>
    <property type="molecule type" value="Genomic_DNA"/>
</dbReference>
<reference evidence="1" key="1">
    <citation type="submission" date="2020-05" db="EMBL/GenBank/DDBJ databases">
        <title>Large-scale comparative analyses of tick genomes elucidate their genetic diversity and vector capacities.</title>
        <authorList>
            <person name="Jia N."/>
            <person name="Wang J."/>
            <person name="Shi W."/>
            <person name="Du L."/>
            <person name="Sun Y."/>
            <person name="Zhan W."/>
            <person name="Jiang J."/>
            <person name="Wang Q."/>
            <person name="Zhang B."/>
            <person name="Ji P."/>
            <person name="Sakyi L.B."/>
            <person name="Cui X."/>
            <person name="Yuan T."/>
            <person name="Jiang B."/>
            <person name="Yang W."/>
            <person name="Lam T.T.-Y."/>
            <person name="Chang Q."/>
            <person name="Ding S."/>
            <person name="Wang X."/>
            <person name="Zhu J."/>
            <person name="Ruan X."/>
            <person name="Zhao L."/>
            <person name="Wei J."/>
            <person name="Que T."/>
            <person name="Du C."/>
            <person name="Cheng J."/>
            <person name="Dai P."/>
            <person name="Han X."/>
            <person name="Huang E."/>
            <person name="Gao Y."/>
            <person name="Liu J."/>
            <person name="Shao H."/>
            <person name="Ye R."/>
            <person name="Li L."/>
            <person name="Wei W."/>
            <person name="Wang X."/>
            <person name="Wang C."/>
            <person name="Yang T."/>
            <person name="Huo Q."/>
            <person name="Li W."/>
            <person name="Guo W."/>
            <person name="Chen H."/>
            <person name="Zhou L."/>
            <person name="Ni X."/>
            <person name="Tian J."/>
            <person name="Zhou Y."/>
            <person name="Sheng Y."/>
            <person name="Liu T."/>
            <person name="Pan Y."/>
            <person name="Xia L."/>
            <person name="Li J."/>
            <person name="Zhao F."/>
            <person name="Cao W."/>
        </authorList>
    </citation>
    <scope>NUCLEOTIDE SEQUENCE</scope>
    <source>
        <strain evidence="1">Dsil-2018</strain>
    </source>
</reference>
<proteinExistence type="predicted"/>
<protein>
    <submittedName>
        <fullName evidence="1">Uncharacterized protein</fullName>
    </submittedName>
</protein>
<accession>A0ACB8E0J4</accession>
<keyword evidence="2" id="KW-1185">Reference proteome</keyword>
<dbReference type="Proteomes" id="UP000821865">
    <property type="component" value="Chromosome 1"/>
</dbReference>